<gene>
    <name evidence="5" type="ORF">KIPB_008780</name>
</gene>
<dbReference type="SUPFAM" id="SSF57850">
    <property type="entry name" value="RING/U-box"/>
    <property type="match status" value="1"/>
</dbReference>
<proteinExistence type="predicted"/>
<keyword evidence="1" id="KW-0479">Metal-binding</keyword>
<dbReference type="AlphaFoldDB" id="A0A9K3D0I7"/>
<feature type="compositionally biased region" description="Acidic residues" evidence="3">
    <location>
        <begin position="440"/>
        <end position="449"/>
    </location>
</feature>
<evidence type="ECO:0000313" key="6">
    <source>
        <dbReference type="Proteomes" id="UP000265618"/>
    </source>
</evidence>
<feature type="compositionally biased region" description="Basic residues" evidence="3">
    <location>
        <begin position="853"/>
        <end position="862"/>
    </location>
</feature>
<dbReference type="InterPro" id="IPR001841">
    <property type="entry name" value="Znf_RING"/>
</dbReference>
<feature type="compositionally biased region" description="Low complexity" evidence="3">
    <location>
        <begin position="450"/>
        <end position="462"/>
    </location>
</feature>
<dbReference type="Pfam" id="PF13639">
    <property type="entry name" value="zf-RING_2"/>
    <property type="match status" value="1"/>
</dbReference>
<feature type="compositionally biased region" description="Basic and acidic residues" evidence="3">
    <location>
        <begin position="771"/>
        <end position="811"/>
    </location>
</feature>
<evidence type="ECO:0000259" key="4">
    <source>
        <dbReference type="PROSITE" id="PS50089"/>
    </source>
</evidence>
<feature type="region of interest" description="Disordered" evidence="3">
    <location>
        <begin position="326"/>
        <end position="413"/>
    </location>
</feature>
<evidence type="ECO:0000256" key="1">
    <source>
        <dbReference type="PROSITE-ProRule" id="PRU00175"/>
    </source>
</evidence>
<organism evidence="5 6">
    <name type="scientific">Kipferlia bialata</name>
    <dbReference type="NCBI Taxonomy" id="797122"/>
    <lineage>
        <taxon>Eukaryota</taxon>
        <taxon>Metamonada</taxon>
        <taxon>Carpediemonas-like organisms</taxon>
        <taxon>Kipferlia</taxon>
    </lineage>
</organism>
<dbReference type="Gene3D" id="3.30.40.10">
    <property type="entry name" value="Zinc/RING finger domain, C3HC4 (zinc finger)"/>
    <property type="match status" value="1"/>
</dbReference>
<dbReference type="Proteomes" id="UP000265618">
    <property type="component" value="Unassembled WGS sequence"/>
</dbReference>
<evidence type="ECO:0000256" key="3">
    <source>
        <dbReference type="SAM" id="MobiDB-lite"/>
    </source>
</evidence>
<evidence type="ECO:0000313" key="5">
    <source>
        <dbReference type="EMBL" id="GIQ86853.1"/>
    </source>
</evidence>
<dbReference type="InterPro" id="IPR013083">
    <property type="entry name" value="Znf_RING/FYVE/PHD"/>
</dbReference>
<feature type="domain" description="RING-type" evidence="4">
    <location>
        <begin position="6"/>
        <end position="31"/>
    </location>
</feature>
<feature type="compositionally biased region" description="Polar residues" evidence="3">
    <location>
        <begin position="546"/>
        <end position="568"/>
    </location>
</feature>
<dbReference type="PROSITE" id="PS50089">
    <property type="entry name" value="ZF_RING_2"/>
    <property type="match status" value="1"/>
</dbReference>
<dbReference type="EMBL" id="BDIP01002805">
    <property type="protein sequence ID" value="GIQ86853.1"/>
    <property type="molecule type" value="Genomic_DNA"/>
</dbReference>
<accession>A0A9K3D0I7</accession>
<evidence type="ECO:0000256" key="2">
    <source>
        <dbReference type="SAM" id="Coils"/>
    </source>
</evidence>
<keyword evidence="1" id="KW-0862">Zinc</keyword>
<feature type="non-terminal residue" evidence="5">
    <location>
        <position position="1"/>
    </location>
</feature>
<dbReference type="GO" id="GO:0008270">
    <property type="term" value="F:zinc ion binding"/>
    <property type="evidence" value="ECO:0007669"/>
    <property type="project" value="UniProtKB-KW"/>
</dbReference>
<feature type="compositionally biased region" description="Basic and acidic residues" evidence="3">
    <location>
        <begin position="636"/>
        <end position="645"/>
    </location>
</feature>
<keyword evidence="1" id="KW-0863">Zinc-finger</keyword>
<keyword evidence="6" id="KW-1185">Reference proteome</keyword>
<sequence length="862" mass="95456">DTFVSLPCGHTFHNPCILQSLEYKRTCPSCRVTVPKGKGTIRPVYASLSKRVHRMLAEEEEEDKSDTVDVDQPPLPGGMAPISTLAAEVQPRTSETVDFTGSARTLGDAPAPSVIAPPPTADTATSTGGSTVPSRAPTPRIEAMDANGMARLVREKKKADRLTVMYEDISQKYGTVKAELESLTSRHQEAKLQQCRAITRLEGVRDKAKEQSARLAEKNRDLQARLRKQQAAAKVYKATSSLTEQHRGGVEYESIRDDIDISGLFPSGEGRDAMELFAVRVGAIIDDCQTDRKEAERGRKQAELHSKNLYAKLKKQKEELARLKDLAANNPLAMGDPSSAQRERERTVSPVTEIHSPPGSGMRQRDTVENTYKPRRRRLVQKKTGRVLRRSPSPVLERERDTASATESTVRSSKVLKRNGVGVKRVRLSKLLKGSKGSDGEGDAGDDAAEVPMSSVPRGVRSSGRKAFAVSDDEDSLLQSGGDTASEADESGGDTTIVWPDSSGNNQSGEFPGRKTVEEEPSGEDVDVPTSAGDEVDVPSSAGEYTPSTEARTPSSSSEGGYDQTTLEISPYVGYKGKNYDDGKEWVPNGNDSYLADLEVASDGEEEDWEGMDAEDAAVPRDPYSSGGEEEEEEKEAGIDEKESSDSLESLVTQEALQRYTETHRDRKKSRRGDAAMSTSVSPFDGKGGRSRQTTPHESEAGRQRGRLTDTIDIMDSVRSRRPKPAGRKGRERERREDESSEDSIFELSRDSPTLAPKREREAPRQASRKRVGEGPRVRRQKREREREDPWVRKPSRERERERGREDRRQNMADASPEILAPNGFEEIMPQPKRKARSTRPVPSFSTRSQVNQRRKKKNRRL</sequence>
<comment type="caution">
    <text evidence="5">The sequence shown here is derived from an EMBL/GenBank/DDBJ whole genome shotgun (WGS) entry which is preliminary data.</text>
</comment>
<feature type="compositionally biased region" description="Basic residues" evidence="3">
    <location>
        <begin position="373"/>
        <end position="389"/>
    </location>
</feature>
<reference evidence="5 6" key="1">
    <citation type="journal article" date="2018" name="PLoS ONE">
        <title>The draft genome of Kipferlia bialata reveals reductive genome evolution in fornicate parasites.</title>
        <authorList>
            <person name="Tanifuji G."/>
            <person name="Takabayashi S."/>
            <person name="Kume K."/>
            <person name="Takagi M."/>
            <person name="Nakayama T."/>
            <person name="Kamikawa R."/>
            <person name="Inagaki Y."/>
            <person name="Hashimoto T."/>
        </authorList>
    </citation>
    <scope>NUCLEOTIDE SEQUENCE [LARGE SCALE GENOMIC DNA]</scope>
    <source>
        <strain evidence="5">NY0173</strain>
    </source>
</reference>
<feature type="compositionally biased region" description="Polar residues" evidence="3">
    <location>
        <begin position="403"/>
        <end position="412"/>
    </location>
</feature>
<feature type="region of interest" description="Disordered" evidence="3">
    <location>
        <begin position="102"/>
        <end position="140"/>
    </location>
</feature>
<keyword evidence="2" id="KW-0175">Coiled coil</keyword>
<protein>
    <recommendedName>
        <fullName evidence="4">RING-type domain-containing protein</fullName>
    </recommendedName>
</protein>
<feature type="coiled-coil region" evidence="2">
    <location>
        <begin position="198"/>
        <end position="239"/>
    </location>
</feature>
<feature type="compositionally biased region" description="Basic and acidic residues" evidence="3">
    <location>
        <begin position="729"/>
        <end position="738"/>
    </location>
</feature>
<feature type="compositionally biased region" description="Acidic residues" evidence="3">
    <location>
        <begin position="600"/>
        <end position="616"/>
    </location>
</feature>
<dbReference type="OrthoDB" id="8062037at2759"/>
<feature type="region of interest" description="Disordered" evidence="3">
    <location>
        <begin position="432"/>
        <end position="862"/>
    </location>
</feature>
<feature type="compositionally biased region" description="Low complexity" evidence="3">
    <location>
        <begin position="121"/>
        <end position="131"/>
    </location>
</feature>
<feature type="compositionally biased region" description="Basic and acidic residues" evidence="3">
    <location>
        <begin position="695"/>
        <end position="710"/>
    </location>
</feature>
<dbReference type="CDD" id="cd16448">
    <property type="entry name" value="RING-H2"/>
    <property type="match status" value="1"/>
</dbReference>
<name>A0A9K3D0I7_9EUKA</name>